<keyword evidence="2" id="KW-1185">Reference proteome</keyword>
<organism evidence="1 2">
    <name type="scientific">Puccinia sorghi</name>
    <dbReference type="NCBI Taxonomy" id="27349"/>
    <lineage>
        <taxon>Eukaryota</taxon>
        <taxon>Fungi</taxon>
        <taxon>Dikarya</taxon>
        <taxon>Basidiomycota</taxon>
        <taxon>Pucciniomycotina</taxon>
        <taxon>Pucciniomycetes</taxon>
        <taxon>Pucciniales</taxon>
        <taxon>Pucciniaceae</taxon>
        <taxon>Puccinia</taxon>
    </lineage>
</organism>
<dbReference type="EMBL" id="LAVV01006541">
    <property type="protein sequence ID" value="KNZ59425.1"/>
    <property type="molecule type" value="Genomic_DNA"/>
</dbReference>
<dbReference type="OrthoDB" id="124484at2759"/>
<sequence>MVLCYANLKLPLLTSFFLPSCPRIPTLNPRNQLLRSQKSKESPRKTEVTIKLKMMVLIKQTSPAVGYPAKDKINGFEMMAINLQNQSPSKINLTDQFNIDWF</sequence>
<dbReference type="VEuPathDB" id="FungiDB:VP01_1733g3"/>
<dbReference type="AlphaFoldDB" id="A0A0L6VH47"/>
<name>A0A0L6VH47_9BASI</name>
<accession>A0A0L6VH47</accession>
<dbReference type="Proteomes" id="UP000037035">
    <property type="component" value="Unassembled WGS sequence"/>
</dbReference>
<protein>
    <submittedName>
        <fullName evidence="1">Uncharacterized protein</fullName>
    </submittedName>
</protein>
<gene>
    <name evidence="1" type="ORF">VP01_1733g3</name>
</gene>
<proteinExistence type="predicted"/>
<reference evidence="1 2" key="1">
    <citation type="submission" date="2015-08" db="EMBL/GenBank/DDBJ databases">
        <title>Next Generation Sequencing and Analysis of the Genome of Puccinia sorghi L Schw, the Causal Agent of Maize Common Rust.</title>
        <authorList>
            <person name="Rochi L."/>
            <person name="Burguener G."/>
            <person name="Darino M."/>
            <person name="Turjanski A."/>
            <person name="Kreff E."/>
            <person name="Dieguez M.J."/>
            <person name="Sacco F."/>
        </authorList>
    </citation>
    <scope>NUCLEOTIDE SEQUENCE [LARGE SCALE GENOMIC DNA]</scope>
    <source>
        <strain evidence="1 2">RO10H11247</strain>
    </source>
</reference>
<evidence type="ECO:0000313" key="2">
    <source>
        <dbReference type="Proteomes" id="UP000037035"/>
    </source>
</evidence>
<comment type="caution">
    <text evidence="1">The sequence shown here is derived from an EMBL/GenBank/DDBJ whole genome shotgun (WGS) entry which is preliminary data.</text>
</comment>
<evidence type="ECO:0000313" key="1">
    <source>
        <dbReference type="EMBL" id="KNZ59425.1"/>
    </source>
</evidence>